<evidence type="ECO:0000313" key="1">
    <source>
        <dbReference type="EMBL" id="PNX65590.1"/>
    </source>
</evidence>
<dbReference type="EMBL" id="ASHM01182277">
    <property type="protein sequence ID" value="PNX65590.1"/>
    <property type="molecule type" value="Genomic_DNA"/>
</dbReference>
<name>A0A2K3KH27_TRIPR</name>
<protein>
    <submittedName>
        <fullName evidence="1">Uncharacterized protein</fullName>
    </submittedName>
</protein>
<reference evidence="1 2" key="1">
    <citation type="journal article" date="2014" name="Am. J. Bot.">
        <title>Genome assembly and annotation for red clover (Trifolium pratense; Fabaceae).</title>
        <authorList>
            <person name="Istvanek J."/>
            <person name="Jaros M."/>
            <person name="Krenek A."/>
            <person name="Repkova J."/>
        </authorList>
    </citation>
    <scope>NUCLEOTIDE SEQUENCE [LARGE SCALE GENOMIC DNA]</scope>
    <source>
        <strain evidence="2">cv. Tatra</strain>
        <tissue evidence="1">Young leaves</tissue>
    </source>
</reference>
<dbReference type="AlphaFoldDB" id="A0A2K3KH27"/>
<organism evidence="1 2">
    <name type="scientific">Trifolium pratense</name>
    <name type="common">Red clover</name>
    <dbReference type="NCBI Taxonomy" id="57577"/>
    <lineage>
        <taxon>Eukaryota</taxon>
        <taxon>Viridiplantae</taxon>
        <taxon>Streptophyta</taxon>
        <taxon>Embryophyta</taxon>
        <taxon>Tracheophyta</taxon>
        <taxon>Spermatophyta</taxon>
        <taxon>Magnoliopsida</taxon>
        <taxon>eudicotyledons</taxon>
        <taxon>Gunneridae</taxon>
        <taxon>Pentapetalae</taxon>
        <taxon>rosids</taxon>
        <taxon>fabids</taxon>
        <taxon>Fabales</taxon>
        <taxon>Fabaceae</taxon>
        <taxon>Papilionoideae</taxon>
        <taxon>50 kb inversion clade</taxon>
        <taxon>NPAAA clade</taxon>
        <taxon>Hologalegina</taxon>
        <taxon>IRL clade</taxon>
        <taxon>Trifolieae</taxon>
        <taxon>Trifolium</taxon>
    </lineage>
</organism>
<dbReference type="Proteomes" id="UP000236291">
    <property type="component" value="Unassembled WGS sequence"/>
</dbReference>
<gene>
    <name evidence="1" type="ORF">L195_g062677</name>
</gene>
<sequence>STTHRTIPCKVVAAGELRSNGHRVRSFARMNIEKRVGVVRWNRSWNGGDARRHGEISKKLQKIKGINGELSKKLKEEDEE</sequence>
<accession>A0A2K3KH27</accession>
<reference evidence="1 2" key="2">
    <citation type="journal article" date="2017" name="Front. Plant Sci.">
        <title>Gene Classification and Mining of Molecular Markers Useful in Red Clover (Trifolium pratense) Breeding.</title>
        <authorList>
            <person name="Istvanek J."/>
            <person name="Dluhosova J."/>
            <person name="Dluhos P."/>
            <person name="Patkova L."/>
            <person name="Nedelnik J."/>
            <person name="Repkova J."/>
        </authorList>
    </citation>
    <scope>NUCLEOTIDE SEQUENCE [LARGE SCALE GENOMIC DNA]</scope>
    <source>
        <strain evidence="2">cv. Tatra</strain>
        <tissue evidence="1">Young leaves</tissue>
    </source>
</reference>
<comment type="caution">
    <text evidence="1">The sequence shown here is derived from an EMBL/GenBank/DDBJ whole genome shotgun (WGS) entry which is preliminary data.</text>
</comment>
<proteinExistence type="predicted"/>
<feature type="non-terminal residue" evidence="1">
    <location>
        <position position="1"/>
    </location>
</feature>
<evidence type="ECO:0000313" key="2">
    <source>
        <dbReference type="Proteomes" id="UP000236291"/>
    </source>
</evidence>